<comment type="subcellular location">
    <subcellularLocation>
        <location evidence="3">Cytoplasm</location>
    </subcellularLocation>
</comment>
<dbReference type="PANTHER" id="PTHR24421">
    <property type="entry name" value="NITRATE/NITRITE SENSOR PROTEIN NARX-RELATED"/>
    <property type="match status" value="1"/>
</dbReference>
<sequence length="406" mass="43559">MSTEDVATADSEAATDSGLAADGWTGREDDWIHQVFLMWHICYAVLIVATLVSLLGDRTAWPAYALLGVLVAAYAALLVPGLARESARLCVAYLVIALPVTLALGYLDANGLVILYALFPQLFGVLESRRIRMPVIVLLAAGAVAVALRHEDLSTALVQVGIALLVSLLIGVFIQVIMREAERRGKLIAELESARADLDEAQHRAGVLTERQRLAHEIHDTLAQGFTSLVMLIQAADATVDTDPAATRNRLALAERTARENLAETRALVAELAPVELQSAPLDTAVQRIAARLGEELGITTEVRIQGTPRVLPPDVQVVLLRAAQESLSNIRKHAGATAVDVRLSYDSGITLEVQDDGKGFSATTSNSTPRGYGLRGMRARVEQVHGRVDISSAPGEGTRVRVEIP</sequence>
<evidence type="ECO:0000256" key="16">
    <source>
        <dbReference type="SAM" id="Coils"/>
    </source>
</evidence>
<dbReference type="InterPro" id="IPR050482">
    <property type="entry name" value="Sensor_HK_TwoCompSys"/>
</dbReference>
<evidence type="ECO:0000256" key="6">
    <source>
        <dbReference type="ARBA" id="ARBA00022485"/>
    </source>
</evidence>
<evidence type="ECO:0000256" key="17">
    <source>
        <dbReference type="SAM" id="Phobius"/>
    </source>
</evidence>
<dbReference type="Proteomes" id="UP001592530">
    <property type="component" value="Unassembled WGS sequence"/>
</dbReference>
<dbReference type="EC" id="2.7.13.3" evidence="4"/>
<feature type="coiled-coil region" evidence="16">
    <location>
        <begin position="184"/>
        <end position="211"/>
    </location>
</feature>
<evidence type="ECO:0000256" key="11">
    <source>
        <dbReference type="ARBA" id="ARBA00023004"/>
    </source>
</evidence>
<keyword evidence="6" id="KW-0004">4Fe-4S</keyword>
<dbReference type="InterPro" id="IPR003594">
    <property type="entry name" value="HATPase_dom"/>
</dbReference>
<proteinExistence type="predicted"/>
<evidence type="ECO:0000256" key="5">
    <source>
        <dbReference type="ARBA" id="ARBA00017322"/>
    </source>
</evidence>
<dbReference type="Pfam" id="PF02518">
    <property type="entry name" value="HATPase_c"/>
    <property type="match status" value="1"/>
</dbReference>
<dbReference type="PROSITE" id="PS50109">
    <property type="entry name" value="HIS_KIN"/>
    <property type="match status" value="1"/>
</dbReference>
<accession>A0ABV6WTB0</accession>
<evidence type="ECO:0000256" key="3">
    <source>
        <dbReference type="ARBA" id="ARBA00004496"/>
    </source>
</evidence>
<evidence type="ECO:0000259" key="18">
    <source>
        <dbReference type="PROSITE" id="PS50109"/>
    </source>
</evidence>
<name>A0ABV6WTB0_9ACTN</name>
<dbReference type="InterPro" id="IPR005467">
    <property type="entry name" value="His_kinase_dom"/>
</dbReference>
<evidence type="ECO:0000313" key="19">
    <source>
        <dbReference type="EMBL" id="MFC1429267.1"/>
    </source>
</evidence>
<keyword evidence="8" id="KW-0808">Transferase</keyword>
<dbReference type="Pfam" id="PF07730">
    <property type="entry name" value="HisKA_3"/>
    <property type="match status" value="1"/>
</dbReference>
<dbReference type="InterPro" id="IPR004358">
    <property type="entry name" value="Sig_transdc_His_kin-like_C"/>
</dbReference>
<feature type="transmembrane region" description="Helical" evidence="17">
    <location>
        <begin position="156"/>
        <end position="178"/>
    </location>
</feature>
<organism evidence="19 20">
    <name type="scientific">Streptacidiphilus alkalitolerans</name>
    <dbReference type="NCBI Taxonomy" id="3342712"/>
    <lineage>
        <taxon>Bacteria</taxon>
        <taxon>Bacillati</taxon>
        <taxon>Actinomycetota</taxon>
        <taxon>Actinomycetes</taxon>
        <taxon>Kitasatosporales</taxon>
        <taxon>Streptomycetaceae</taxon>
        <taxon>Streptacidiphilus</taxon>
    </lineage>
</organism>
<dbReference type="SUPFAM" id="SSF55874">
    <property type="entry name" value="ATPase domain of HSP90 chaperone/DNA topoisomerase II/histidine kinase"/>
    <property type="match status" value="1"/>
</dbReference>
<feature type="transmembrane region" description="Helical" evidence="17">
    <location>
        <begin position="61"/>
        <end position="79"/>
    </location>
</feature>
<protein>
    <recommendedName>
        <fullName evidence="5">Oxygen sensor histidine kinase NreB</fullName>
        <ecNumber evidence="4">2.7.13.3</ecNumber>
    </recommendedName>
    <alternativeName>
        <fullName evidence="15">Nitrogen regulation protein B</fullName>
    </alternativeName>
</protein>
<evidence type="ECO:0000256" key="10">
    <source>
        <dbReference type="ARBA" id="ARBA00022777"/>
    </source>
</evidence>
<keyword evidence="17" id="KW-1133">Transmembrane helix</keyword>
<dbReference type="InterPro" id="IPR036890">
    <property type="entry name" value="HATPase_C_sf"/>
</dbReference>
<evidence type="ECO:0000313" key="20">
    <source>
        <dbReference type="Proteomes" id="UP001592530"/>
    </source>
</evidence>
<keyword evidence="17" id="KW-0812">Transmembrane</keyword>
<comment type="function">
    <text evidence="14">Member of the two-component regulatory system NreB/NreC involved in the control of dissimilatory nitrate/nitrite reduction in response to oxygen. NreB functions as a direct oxygen sensor histidine kinase which is autophosphorylated, in the absence of oxygen, probably at the conserved histidine residue, and transfers its phosphate group probably to a conserved aspartate residue of NreC. NreB/NreC activates the expression of the nitrate (narGHJI) and nitrite (nir) reductase operons, as well as the putative nitrate transporter gene narT.</text>
</comment>
<evidence type="ECO:0000256" key="15">
    <source>
        <dbReference type="ARBA" id="ARBA00030800"/>
    </source>
</evidence>
<keyword evidence="7" id="KW-0963">Cytoplasm</keyword>
<feature type="transmembrane region" description="Helical" evidence="17">
    <location>
        <begin position="31"/>
        <end position="54"/>
    </location>
</feature>
<feature type="domain" description="Histidine kinase" evidence="18">
    <location>
        <begin position="213"/>
        <end position="406"/>
    </location>
</feature>
<feature type="transmembrane region" description="Helical" evidence="17">
    <location>
        <begin position="91"/>
        <end position="119"/>
    </location>
</feature>
<dbReference type="PANTHER" id="PTHR24421:SF62">
    <property type="entry name" value="SENSORY TRANSDUCTION HISTIDINE KINASE"/>
    <property type="match status" value="1"/>
</dbReference>
<evidence type="ECO:0000256" key="13">
    <source>
        <dbReference type="ARBA" id="ARBA00023014"/>
    </source>
</evidence>
<dbReference type="PRINTS" id="PR00344">
    <property type="entry name" value="BCTRLSENSOR"/>
</dbReference>
<evidence type="ECO:0000256" key="12">
    <source>
        <dbReference type="ARBA" id="ARBA00023012"/>
    </source>
</evidence>
<dbReference type="Gene3D" id="1.20.5.1930">
    <property type="match status" value="1"/>
</dbReference>
<keyword evidence="10 19" id="KW-0418">Kinase</keyword>
<keyword evidence="13" id="KW-0411">Iron-sulfur</keyword>
<dbReference type="PIRSF" id="PIRSF037434">
    <property type="entry name" value="STHK_ChrS"/>
    <property type="match status" value="1"/>
</dbReference>
<dbReference type="RefSeq" id="WP_380547735.1">
    <property type="nucleotide sequence ID" value="NZ_JBHEZY010000001.1"/>
</dbReference>
<keyword evidence="9" id="KW-0479">Metal-binding</keyword>
<evidence type="ECO:0000256" key="9">
    <source>
        <dbReference type="ARBA" id="ARBA00022723"/>
    </source>
</evidence>
<comment type="caution">
    <text evidence="19">The sequence shown here is derived from an EMBL/GenBank/DDBJ whole genome shotgun (WGS) entry which is preliminary data.</text>
</comment>
<dbReference type="SMART" id="SM00387">
    <property type="entry name" value="HATPase_c"/>
    <property type="match status" value="1"/>
</dbReference>
<dbReference type="InterPro" id="IPR011712">
    <property type="entry name" value="Sig_transdc_His_kin_sub3_dim/P"/>
</dbReference>
<gene>
    <name evidence="19" type="ORF">ACEZDB_01140</name>
</gene>
<feature type="transmembrane region" description="Helical" evidence="17">
    <location>
        <begin position="131"/>
        <end position="150"/>
    </location>
</feature>
<comment type="cofactor">
    <cofactor evidence="2">
        <name>[4Fe-4S] cluster</name>
        <dbReference type="ChEBI" id="CHEBI:49883"/>
    </cofactor>
</comment>
<evidence type="ECO:0000256" key="14">
    <source>
        <dbReference type="ARBA" id="ARBA00024827"/>
    </source>
</evidence>
<dbReference type="Gene3D" id="3.30.565.10">
    <property type="entry name" value="Histidine kinase-like ATPase, C-terminal domain"/>
    <property type="match status" value="1"/>
</dbReference>
<dbReference type="EMBL" id="JBHEZY010000001">
    <property type="protein sequence ID" value="MFC1429267.1"/>
    <property type="molecule type" value="Genomic_DNA"/>
</dbReference>
<evidence type="ECO:0000256" key="2">
    <source>
        <dbReference type="ARBA" id="ARBA00001966"/>
    </source>
</evidence>
<keyword evidence="16" id="KW-0175">Coiled coil</keyword>
<keyword evidence="17" id="KW-0472">Membrane</keyword>
<keyword evidence="12" id="KW-0902">Two-component regulatory system</keyword>
<evidence type="ECO:0000256" key="4">
    <source>
        <dbReference type="ARBA" id="ARBA00012438"/>
    </source>
</evidence>
<dbReference type="InterPro" id="IPR017205">
    <property type="entry name" value="Sig_transdc_His_kinase_ChrS"/>
</dbReference>
<keyword evidence="11" id="KW-0408">Iron</keyword>
<reference evidence="19 20" key="1">
    <citation type="submission" date="2024-09" db="EMBL/GenBank/DDBJ databases">
        <authorList>
            <person name="Lee S.D."/>
        </authorList>
    </citation>
    <scope>NUCLEOTIDE SEQUENCE [LARGE SCALE GENOMIC DNA]</scope>
    <source>
        <strain evidence="19 20">N1-3</strain>
    </source>
</reference>
<evidence type="ECO:0000256" key="8">
    <source>
        <dbReference type="ARBA" id="ARBA00022679"/>
    </source>
</evidence>
<evidence type="ECO:0000256" key="1">
    <source>
        <dbReference type="ARBA" id="ARBA00000085"/>
    </source>
</evidence>
<dbReference type="GO" id="GO:0016301">
    <property type="term" value="F:kinase activity"/>
    <property type="evidence" value="ECO:0007669"/>
    <property type="project" value="UniProtKB-KW"/>
</dbReference>
<dbReference type="CDD" id="cd16917">
    <property type="entry name" value="HATPase_UhpB-NarQ-NarX-like"/>
    <property type="match status" value="1"/>
</dbReference>
<comment type="catalytic activity">
    <reaction evidence="1">
        <text>ATP + protein L-histidine = ADP + protein N-phospho-L-histidine.</text>
        <dbReference type="EC" id="2.7.13.3"/>
    </reaction>
</comment>
<evidence type="ECO:0000256" key="7">
    <source>
        <dbReference type="ARBA" id="ARBA00022490"/>
    </source>
</evidence>